<gene>
    <name evidence="3" type="ORF">N7496_000513</name>
</gene>
<protein>
    <recommendedName>
        <fullName evidence="5">ASST-domain-containing protein</fullName>
    </recommendedName>
</protein>
<feature type="chain" id="PRO_5040917879" description="ASST-domain-containing protein" evidence="2">
    <location>
        <begin position="17"/>
        <end position="583"/>
    </location>
</feature>
<evidence type="ECO:0000313" key="3">
    <source>
        <dbReference type="EMBL" id="KAJ5389445.1"/>
    </source>
</evidence>
<dbReference type="InterPro" id="IPR011047">
    <property type="entry name" value="Quinoprotein_ADH-like_sf"/>
</dbReference>
<keyword evidence="2" id="KW-0732">Signal</keyword>
<organism evidence="3 4">
    <name type="scientific">Penicillium cataractarum</name>
    <dbReference type="NCBI Taxonomy" id="2100454"/>
    <lineage>
        <taxon>Eukaryota</taxon>
        <taxon>Fungi</taxon>
        <taxon>Dikarya</taxon>
        <taxon>Ascomycota</taxon>
        <taxon>Pezizomycotina</taxon>
        <taxon>Eurotiomycetes</taxon>
        <taxon>Eurotiomycetidae</taxon>
        <taxon>Eurotiales</taxon>
        <taxon>Aspergillaceae</taxon>
        <taxon>Penicillium</taxon>
    </lineage>
</organism>
<accession>A0A9W9VUG3</accession>
<dbReference type="Proteomes" id="UP001147782">
    <property type="component" value="Unassembled WGS sequence"/>
</dbReference>
<dbReference type="EMBL" id="JAPZBS010000001">
    <property type="protein sequence ID" value="KAJ5389445.1"/>
    <property type="molecule type" value="Genomic_DNA"/>
</dbReference>
<reference evidence="3" key="2">
    <citation type="journal article" date="2023" name="IMA Fungus">
        <title>Comparative genomic study of the Penicillium genus elucidates a diverse pangenome and 15 lateral gene transfer events.</title>
        <authorList>
            <person name="Petersen C."/>
            <person name="Sorensen T."/>
            <person name="Nielsen M.R."/>
            <person name="Sondergaard T.E."/>
            <person name="Sorensen J.L."/>
            <person name="Fitzpatrick D.A."/>
            <person name="Frisvad J.C."/>
            <person name="Nielsen K.L."/>
        </authorList>
    </citation>
    <scope>NUCLEOTIDE SEQUENCE</scope>
    <source>
        <strain evidence="3">IBT 29864</strain>
    </source>
</reference>
<keyword evidence="1" id="KW-0812">Transmembrane</keyword>
<dbReference type="GeneID" id="81432621"/>
<proteinExistence type="predicted"/>
<dbReference type="PANTHER" id="PTHR35340">
    <property type="entry name" value="PQQ ENZYME REPEAT PROTEIN-RELATED"/>
    <property type="match status" value="1"/>
</dbReference>
<evidence type="ECO:0000313" key="4">
    <source>
        <dbReference type="Proteomes" id="UP001147782"/>
    </source>
</evidence>
<sequence length="583" mass="66068">MIILGALSLFLCGASAFESIRDDDLFTYVTLPNHRAIKWNITYHDRSSVVPGYWFVAPYFINEGEPATNRWMPYQIGPHIFDQDGELVWTGCSDFNNRNIYDFRMVDAMGDDPHLAMLLPRAVGKQDDRGTVIIYDNQYNSSQVILDPVVDLDMHEINIKDSHTALALAFRPEMMNMASFGLPDLNMQIWTGGFIEFDMTTGKVAVQWTSGDAISPDESFIFDAHQEYPNTDFMHVNSIDRNTNGDYLLSARHTSTVYLISGEDGRIIWRLGGKRSDFVKDFDFSWQHDAKFMSVNDTHITLSLLDNGAEDVITNEPTSSAMYIELDLTAMKATLLTRYTRPDNESTRKRGNMQTLPNGNVLASWSEFGYMSEFTHDGRLLMDAKFASERFSTYRAYKFPWRSNPSYPPALAASCHGVNGTDLSTTFHVSWNGATEVKYWRFFARANQTSSSQQIGTIPKKGFETSFIAPGYMDLVSVEALDLNYQVLGQSVIVRTEPPVYWPEGLELPTPDDPAAPVVDYSVSMRKAMTFIGLFVAGFLTSITGYFVLSLYHPAFRRYIRRTYSRVRSEDPDEGFGLLKVKD</sequence>
<evidence type="ECO:0000256" key="2">
    <source>
        <dbReference type="SAM" id="SignalP"/>
    </source>
</evidence>
<keyword evidence="1" id="KW-1133">Transmembrane helix</keyword>
<feature type="signal peptide" evidence="2">
    <location>
        <begin position="1"/>
        <end position="16"/>
    </location>
</feature>
<evidence type="ECO:0008006" key="5">
    <source>
        <dbReference type="Google" id="ProtNLM"/>
    </source>
</evidence>
<keyword evidence="4" id="KW-1185">Reference proteome</keyword>
<dbReference type="Pfam" id="PF14269">
    <property type="entry name" value="Arylsulfotran_2"/>
    <property type="match status" value="1"/>
</dbReference>
<dbReference type="SUPFAM" id="SSF82171">
    <property type="entry name" value="DPP6 N-terminal domain-like"/>
    <property type="match status" value="1"/>
</dbReference>
<evidence type="ECO:0000256" key="1">
    <source>
        <dbReference type="SAM" id="Phobius"/>
    </source>
</evidence>
<name>A0A9W9VUG3_9EURO</name>
<dbReference type="InterPro" id="IPR053143">
    <property type="entry name" value="Arylsulfate_ST"/>
</dbReference>
<comment type="caution">
    <text evidence="3">The sequence shown here is derived from an EMBL/GenBank/DDBJ whole genome shotgun (WGS) entry which is preliminary data.</text>
</comment>
<dbReference type="OrthoDB" id="5427350at2759"/>
<dbReference type="InterPro" id="IPR039535">
    <property type="entry name" value="ASST-like"/>
</dbReference>
<dbReference type="PANTHER" id="PTHR35340:SF8">
    <property type="entry name" value="ASST-DOMAIN-CONTAINING PROTEIN"/>
    <property type="match status" value="1"/>
</dbReference>
<reference evidence="3" key="1">
    <citation type="submission" date="2022-11" db="EMBL/GenBank/DDBJ databases">
        <authorList>
            <person name="Petersen C."/>
        </authorList>
    </citation>
    <scope>NUCLEOTIDE SEQUENCE</scope>
    <source>
        <strain evidence="3">IBT 29864</strain>
    </source>
</reference>
<dbReference type="AlphaFoldDB" id="A0A9W9VUG3"/>
<dbReference type="SUPFAM" id="SSF50998">
    <property type="entry name" value="Quinoprotein alcohol dehydrogenase-like"/>
    <property type="match status" value="1"/>
</dbReference>
<keyword evidence="1" id="KW-0472">Membrane</keyword>
<dbReference type="RefSeq" id="XP_056560173.1">
    <property type="nucleotide sequence ID" value="XM_056693444.1"/>
</dbReference>
<feature type="transmembrane region" description="Helical" evidence="1">
    <location>
        <begin position="531"/>
        <end position="552"/>
    </location>
</feature>